<evidence type="ECO:0000256" key="7">
    <source>
        <dbReference type="SAM" id="Phobius"/>
    </source>
</evidence>
<name>A0A1V6T0K8_9EURO</name>
<reference evidence="10" key="1">
    <citation type="journal article" date="2017" name="Nat. Microbiol.">
        <title>Global analysis of biosynthetic gene clusters reveals vast potential of secondary metabolite production in Penicillium species.</title>
        <authorList>
            <person name="Nielsen J.C."/>
            <person name="Grijseels S."/>
            <person name="Prigent S."/>
            <person name="Ji B."/>
            <person name="Dainat J."/>
            <person name="Nielsen K.F."/>
            <person name="Frisvad J.C."/>
            <person name="Workman M."/>
            <person name="Nielsen J."/>
        </authorList>
    </citation>
    <scope>NUCLEOTIDE SEQUENCE [LARGE SCALE GENOMIC DNA]</scope>
    <source>
        <strain evidence="10">IBT 14082</strain>
    </source>
</reference>
<evidence type="ECO:0000313" key="10">
    <source>
        <dbReference type="Proteomes" id="UP000191342"/>
    </source>
</evidence>
<gene>
    <name evidence="9" type="ORF">PENFLA_c018G03561</name>
</gene>
<dbReference type="InterPro" id="IPR011701">
    <property type="entry name" value="MFS"/>
</dbReference>
<evidence type="ECO:0000256" key="4">
    <source>
        <dbReference type="ARBA" id="ARBA00022989"/>
    </source>
</evidence>
<dbReference type="InterPro" id="IPR020846">
    <property type="entry name" value="MFS_dom"/>
</dbReference>
<dbReference type="PANTHER" id="PTHR23501">
    <property type="entry name" value="MAJOR FACILITATOR SUPERFAMILY"/>
    <property type="match status" value="1"/>
</dbReference>
<keyword evidence="10" id="KW-1185">Reference proteome</keyword>
<keyword evidence="2" id="KW-0813">Transport</keyword>
<feature type="transmembrane region" description="Helical" evidence="7">
    <location>
        <begin position="71"/>
        <end position="89"/>
    </location>
</feature>
<sequence>MSETNSNLAAGTKEERTDTSSQSQDELAAVKYPSGPVLVIIVIALMFEMFLSIISTAIPKITTQFKSMEDIGWYGSSFFLTLAAFQSAWDHVYKRFSLRGSFLAAIGIFGIGSLVCALAPNSIALIVGRAIQGILLGGRLTGGCYTIAAFIAPSKKSPYSLVYWGLHSV</sequence>
<comment type="caution">
    <text evidence="9">The sequence shown here is derived from an EMBL/GenBank/DDBJ whole genome shotgun (WGS) entry which is preliminary data.</text>
</comment>
<evidence type="ECO:0000256" key="6">
    <source>
        <dbReference type="SAM" id="MobiDB-lite"/>
    </source>
</evidence>
<comment type="subcellular location">
    <subcellularLocation>
        <location evidence="1">Membrane</location>
        <topology evidence="1">Multi-pass membrane protein</topology>
    </subcellularLocation>
</comment>
<dbReference type="InterPro" id="IPR036259">
    <property type="entry name" value="MFS_trans_sf"/>
</dbReference>
<dbReference type="EMBL" id="MLQL01000018">
    <property type="protein sequence ID" value="OQE19661.1"/>
    <property type="molecule type" value="Genomic_DNA"/>
</dbReference>
<keyword evidence="4 7" id="KW-1133">Transmembrane helix</keyword>
<keyword evidence="5 7" id="KW-0472">Membrane</keyword>
<dbReference type="Gene3D" id="1.20.1250.20">
    <property type="entry name" value="MFS general substrate transporter like domains"/>
    <property type="match status" value="1"/>
</dbReference>
<evidence type="ECO:0000256" key="1">
    <source>
        <dbReference type="ARBA" id="ARBA00004141"/>
    </source>
</evidence>
<proteinExistence type="predicted"/>
<dbReference type="Pfam" id="PF07690">
    <property type="entry name" value="MFS_1"/>
    <property type="match status" value="1"/>
</dbReference>
<evidence type="ECO:0000256" key="3">
    <source>
        <dbReference type="ARBA" id="ARBA00022692"/>
    </source>
</evidence>
<evidence type="ECO:0000259" key="8">
    <source>
        <dbReference type="PROSITE" id="PS50850"/>
    </source>
</evidence>
<evidence type="ECO:0000256" key="5">
    <source>
        <dbReference type="ARBA" id="ARBA00023136"/>
    </source>
</evidence>
<evidence type="ECO:0000256" key="2">
    <source>
        <dbReference type="ARBA" id="ARBA00022448"/>
    </source>
</evidence>
<feature type="transmembrane region" description="Helical" evidence="7">
    <location>
        <begin position="37"/>
        <end position="59"/>
    </location>
</feature>
<dbReference type="GO" id="GO:0005886">
    <property type="term" value="C:plasma membrane"/>
    <property type="evidence" value="ECO:0007669"/>
    <property type="project" value="TreeGrafter"/>
</dbReference>
<keyword evidence="3 7" id="KW-0812">Transmembrane</keyword>
<accession>A0A1V6T0K8</accession>
<evidence type="ECO:0000313" key="9">
    <source>
        <dbReference type="EMBL" id="OQE19661.1"/>
    </source>
</evidence>
<organism evidence="9 10">
    <name type="scientific">Penicillium flavigenum</name>
    <dbReference type="NCBI Taxonomy" id="254877"/>
    <lineage>
        <taxon>Eukaryota</taxon>
        <taxon>Fungi</taxon>
        <taxon>Dikarya</taxon>
        <taxon>Ascomycota</taxon>
        <taxon>Pezizomycotina</taxon>
        <taxon>Eurotiomycetes</taxon>
        <taxon>Eurotiomycetidae</taxon>
        <taxon>Eurotiales</taxon>
        <taxon>Aspergillaceae</taxon>
        <taxon>Penicillium</taxon>
    </lineage>
</organism>
<feature type="domain" description="Major facilitator superfamily (MFS) profile" evidence="8">
    <location>
        <begin position="36"/>
        <end position="169"/>
    </location>
</feature>
<dbReference type="SUPFAM" id="SSF103473">
    <property type="entry name" value="MFS general substrate transporter"/>
    <property type="match status" value="1"/>
</dbReference>
<dbReference type="PROSITE" id="PS50850">
    <property type="entry name" value="MFS"/>
    <property type="match status" value="1"/>
</dbReference>
<feature type="transmembrane region" description="Helical" evidence="7">
    <location>
        <begin position="101"/>
        <end position="127"/>
    </location>
</feature>
<dbReference type="PANTHER" id="PTHR23501:SF177">
    <property type="entry name" value="MAJOR FACILITATOR SUPERFAMILY (MFS) PROFILE DOMAIN-CONTAINING PROTEIN-RELATED"/>
    <property type="match status" value="1"/>
</dbReference>
<dbReference type="AlphaFoldDB" id="A0A1V6T0K8"/>
<protein>
    <recommendedName>
        <fullName evidence="8">Major facilitator superfamily (MFS) profile domain-containing protein</fullName>
    </recommendedName>
</protein>
<dbReference type="Proteomes" id="UP000191342">
    <property type="component" value="Unassembled WGS sequence"/>
</dbReference>
<dbReference type="OrthoDB" id="4365947at2759"/>
<feature type="region of interest" description="Disordered" evidence="6">
    <location>
        <begin position="1"/>
        <end position="22"/>
    </location>
</feature>
<dbReference type="GO" id="GO:0022857">
    <property type="term" value="F:transmembrane transporter activity"/>
    <property type="evidence" value="ECO:0007669"/>
    <property type="project" value="InterPro"/>
</dbReference>
<feature type="transmembrane region" description="Helical" evidence="7">
    <location>
        <begin position="134"/>
        <end position="152"/>
    </location>
</feature>